<evidence type="ECO:0000313" key="2">
    <source>
        <dbReference type="EMBL" id="OON72526.1"/>
    </source>
</evidence>
<dbReference type="Proteomes" id="UP000190539">
    <property type="component" value="Unassembled WGS sequence"/>
</dbReference>
<comment type="caution">
    <text evidence="2">The sequence shown here is derived from an EMBL/GenBank/DDBJ whole genome shotgun (WGS) entry which is preliminary data.</text>
</comment>
<feature type="region of interest" description="Disordered" evidence="1">
    <location>
        <begin position="42"/>
        <end position="69"/>
    </location>
</feature>
<feature type="compositionally biased region" description="Basic and acidic residues" evidence="1">
    <location>
        <begin position="46"/>
        <end position="69"/>
    </location>
</feature>
<gene>
    <name evidence="2" type="ORF">B1H18_29505</name>
</gene>
<dbReference type="STRING" id="83656.B1H18_29505"/>
<keyword evidence="3" id="KW-1185">Reference proteome</keyword>
<reference evidence="2 3" key="1">
    <citation type="submission" date="2017-02" db="EMBL/GenBank/DDBJ databases">
        <title>Draft Genome Sequence of Streptomyces tsukubaensis F601, a Producer of the immunosuppressant tacrolimus FK506.</title>
        <authorList>
            <person name="Zong G."/>
            <person name="Zhong C."/>
            <person name="Fu J."/>
            <person name="Qin R."/>
            <person name="Cao G."/>
        </authorList>
    </citation>
    <scope>NUCLEOTIDE SEQUENCE [LARGE SCALE GENOMIC DNA]</scope>
    <source>
        <strain evidence="2 3">F601</strain>
    </source>
</reference>
<evidence type="ECO:0000256" key="1">
    <source>
        <dbReference type="SAM" id="MobiDB-lite"/>
    </source>
</evidence>
<dbReference type="EMBL" id="MVFC01000037">
    <property type="protein sequence ID" value="OON72526.1"/>
    <property type="molecule type" value="Genomic_DNA"/>
</dbReference>
<protein>
    <submittedName>
        <fullName evidence="2">Uncharacterized protein</fullName>
    </submittedName>
</protein>
<dbReference type="AlphaFoldDB" id="A0A1V4A1W8"/>
<name>A0A1V4A1W8_9ACTN</name>
<evidence type="ECO:0000313" key="3">
    <source>
        <dbReference type="Proteomes" id="UP000190539"/>
    </source>
</evidence>
<accession>A0A1V4A1W8</accession>
<organism evidence="2 3">
    <name type="scientific">Streptomyces tsukubensis</name>
    <dbReference type="NCBI Taxonomy" id="83656"/>
    <lineage>
        <taxon>Bacteria</taxon>
        <taxon>Bacillati</taxon>
        <taxon>Actinomycetota</taxon>
        <taxon>Actinomycetes</taxon>
        <taxon>Kitasatosporales</taxon>
        <taxon>Streptomycetaceae</taxon>
        <taxon>Streptomyces</taxon>
    </lineage>
</organism>
<proteinExistence type="predicted"/>
<sequence length="69" mass="7280">MRRARPYAAKVTRPHAGLVTAHPTAPAPTALADRAAVTAAPAATPRADHARADHAMRSAAAYRERKGTR</sequence>